<organism evidence="4 5">
    <name type="scientific">Linnemannia gamsii</name>
    <dbReference type="NCBI Taxonomy" id="64522"/>
    <lineage>
        <taxon>Eukaryota</taxon>
        <taxon>Fungi</taxon>
        <taxon>Fungi incertae sedis</taxon>
        <taxon>Mucoromycota</taxon>
        <taxon>Mortierellomycotina</taxon>
        <taxon>Mortierellomycetes</taxon>
        <taxon>Mortierellales</taxon>
        <taxon>Mortierellaceae</taxon>
        <taxon>Linnemannia</taxon>
    </lineage>
</organism>
<reference evidence="4" key="1">
    <citation type="journal article" date="2020" name="Fungal Divers.">
        <title>Resolving the Mortierellaceae phylogeny through synthesis of multi-gene phylogenetics and phylogenomics.</title>
        <authorList>
            <person name="Vandepol N."/>
            <person name="Liber J."/>
            <person name="Desiro A."/>
            <person name="Na H."/>
            <person name="Kennedy M."/>
            <person name="Barry K."/>
            <person name="Grigoriev I.V."/>
            <person name="Miller A.N."/>
            <person name="O'Donnell K."/>
            <person name="Stajich J.E."/>
            <person name="Bonito G."/>
        </authorList>
    </citation>
    <scope>NUCLEOTIDE SEQUENCE</scope>
    <source>
        <strain evidence="4">NVP60</strain>
    </source>
</reference>
<feature type="domain" description="Cyanophage baseplate Pam3 plug gp18" evidence="3">
    <location>
        <begin position="519"/>
        <end position="605"/>
    </location>
</feature>
<comment type="caution">
    <text evidence="4">The sequence shown here is derived from an EMBL/GenBank/DDBJ whole genome shotgun (WGS) entry which is preliminary data.</text>
</comment>
<dbReference type="OrthoDB" id="10470164at2759"/>
<dbReference type="Pfam" id="PF09957">
    <property type="entry name" value="VapB_antitoxin"/>
    <property type="match status" value="1"/>
</dbReference>
<keyword evidence="2" id="KW-0812">Transmembrane</keyword>
<protein>
    <recommendedName>
        <fullName evidence="3">Cyanophage baseplate Pam3 plug gp18 domain-containing protein</fullName>
    </recommendedName>
</protein>
<gene>
    <name evidence="4" type="ORF">BGZ97_001197</name>
</gene>
<evidence type="ECO:0000313" key="4">
    <source>
        <dbReference type="EMBL" id="KAG0305183.1"/>
    </source>
</evidence>
<feature type="transmembrane region" description="Helical" evidence="2">
    <location>
        <begin position="309"/>
        <end position="330"/>
    </location>
</feature>
<proteinExistence type="predicted"/>
<dbReference type="InterPro" id="IPR054252">
    <property type="entry name" value="Pam3_gp18"/>
</dbReference>
<feature type="coiled-coil region" evidence="1">
    <location>
        <begin position="15"/>
        <end position="42"/>
    </location>
</feature>
<feature type="transmembrane region" description="Helical" evidence="2">
    <location>
        <begin position="282"/>
        <end position="303"/>
    </location>
</feature>
<evidence type="ECO:0000256" key="2">
    <source>
        <dbReference type="SAM" id="Phobius"/>
    </source>
</evidence>
<evidence type="ECO:0000256" key="1">
    <source>
        <dbReference type="SAM" id="Coils"/>
    </source>
</evidence>
<dbReference type="Proteomes" id="UP000823405">
    <property type="component" value="Unassembled WGS sequence"/>
</dbReference>
<dbReference type="SUPFAM" id="SSF88723">
    <property type="entry name" value="PIN domain-like"/>
    <property type="match status" value="1"/>
</dbReference>
<evidence type="ECO:0000313" key="5">
    <source>
        <dbReference type="Proteomes" id="UP000823405"/>
    </source>
</evidence>
<dbReference type="InterPro" id="IPR019239">
    <property type="entry name" value="VapB_antitoxin"/>
</dbReference>
<dbReference type="Pfam" id="PF22759">
    <property type="entry name" value="E217_GP41"/>
    <property type="match status" value="1"/>
</dbReference>
<keyword evidence="2" id="KW-0472">Membrane</keyword>
<accession>A0A9P6R0W4</accession>
<dbReference type="InterPro" id="IPR054496">
    <property type="entry name" value="E217_GP41"/>
</dbReference>
<keyword evidence="2" id="KW-1133">Transmembrane helix</keyword>
<dbReference type="EMBL" id="JAAAIN010001239">
    <property type="protein sequence ID" value="KAG0305183.1"/>
    <property type="molecule type" value="Genomic_DNA"/>
</dbReference>
<evidence type="ECO:0000259" key="3">
    <source>
        <dbReference type="Pfam" id="PF22479"/>
    </source>
</evidence>
<keyword evidence="5" id="KW-1185">Reference proteome</keyword>
<feature type="transmembrane region" description="Helical" evidence="2">
    <location>
        <begin position="53"/>
        <end position="79"/>
    </location>
</feature>
<sequence length="1041" mass="112572">MSILETFYILFEADAKSVKKGAQEAEKATDSLEKKIKSADLATSQLGKSFKSLIGVATTALAGVLSVGALVSGVAHAVANASEISKSANALKIEFDTLQAWSEAAKRAGGSGTVFRQSLTELNEKLNEFAKTGKGEIGPLMQQLGVHFRHVNGTLKTTPQLLLDIAKSFEPLSKIESAELGKKMGLDAATITLLQKGQRAIEDQIKQHKALGVLNKADAQITKQYTEQLEKNKIALNDLGQVFRYLSTTMATTAMPTLTKILKEFEAFTTYLVQHRDLIKGFFIGLAAVLITMYLPAVLTAASATLALLAPYLLIVDVIAVLGVAFALVYEDVMNFLDGNNSVIGELAKRWPIVGEAVRALANIFSFLFDLVKAELTFIADLVSHPTQAFKRFNATVQASFDTLLNKIPALKSGISKLGNVFNQVGSTIKATWSGIAAAINAVITVAANGIKIIGKLVGQAKSFLGIGSATPAQHSSFSGAHAASMNQAALIAGKQALALTSIPLSAQTSNSITHANRNIPLIATANQSLSIRLEGRRYEITIQATAGVMAATITRDETETPLVQGMRCHPKVLLLPKYKEDDAGNFIFETEDGEYPDYTKFETVQSWKPAVNELDPRIVRIGIEINGKLKTYDNLTISASGTKCANALQNEADIRVANLSKPDRDYLLTETSPFNQNRTPKRIMLYAGRRSTGLSLVFVGDISSCLPSQPPDITLIFKASTGQFQKGNIIVRSQAAKVPLLTIAQQIADDLGLVLRFEAIDKHIANYAFTGSALKQIERLDEVGGVNAFVDDHTLIVKNSHTPLHGEARLLSQSTGMIGIPELTEYGTKVKYLLDTTTRLGGALIIDSKLNPAASGHYVIFKLHFEIANRDTPFYWIAEAKREIAMRTTLALDDNLLMQAQVLSGLKEKSALIREALKALIERESARRLACLGDTALAQLLSNQQVLAHPFVIGELALGNLKQRETILSALQNLPQATAAHDDEVLRFIGLQSLFGLGIGYIDAHLLAAVKLTPNTSLWTRDKRLLAAAERLSLATNLSH</sequence>
<dbReference type="AlphaFoldDB" id="A0A9P6R0W4"/>
<name>A0A9P6R0W4_9FUNG</name>
<dbReference type="Pfam" id="PF22479">
    <property type="entry name" value="Pam3_gp18"/>
    <property type="match status" value="1"/>
</dbReference>
<keyword evidence="1" id="KW-0175">Coiled coil</keyword>
<dbReference type="InterPro" id="IPR029060">
    <property type="entry name" value="PIN-like_dom_sf"/>
</dbReference>